<evidence type="ECO:0000313" key="1">
    <source>
        <dbReference type="EMBL" id="OHV43157.1"/>
    </source>
</evidence>
<gene>
    <name evidence="1" type="ORF">CC117_11105</name>
</gene>
<accession>A0A1S1RAZ7</accession>
<organism evidence="1 2">
    <name type="scientific">Parafrankia colletiae</name>
    <dbReference type="NCBI Taxonomy" id="573497"/>
    <lineage>
        <taxon>Bacteria</taxon>
        <taxon>Bacillati</taxon>
        <taxon>Actinomycetota</taxon>
        <taxon>Actinomycetes</taxon>
        <taxon>Frankiales</taxon>
        <taxon>Frankiaceae</taxon>
        <taxon>Parafrankia</taxon>
    </lineage>
</organism>
<dbReference type="AlphaFoldDB" id="A0A1S1RAZ7"/>
<dbReference type="EMBL" id="MBLM01000036">
    <property type="protein sequence ID" value="OHV43157.1"/>
    <property type="molecule type" value="Genomic_DNA"/>
</dbReference>
<dbReference type="Proteomes" id="UP000179627">
    <property type="component" value="Unassembled WGS sequence"/>
</dbReference>
<reference evidence="2" key="1">
    <citation type="submission" date="2016-07" db="EMBL/GenBank/DDBJ databases">
        <title>Sequence Frankia sp. strain CcI1.17.</title>
        <authorList>
            <person name="Ghodhbane-Gtari F."/>
            <person name="Swanson E."/>
            <person name="Gueddou A."/>
            <person name="Morris K."/>
            <person name="Hezbri K."/>
            <person name="Ktari A."/>
            <person name="Nouioui I."/>
            <person name="Abebe-Akele F."/>
            <person name="Simpson S."/>
            <person name="Thomas K."/>
            <person name="Gtari M."/>
            <person name="Tisa L.S."/>
            <person name="Hurst S."/>
        </authorList>
    </citation>
    <scope>NUCLEOTIDE SEQUENCE [LARGE SCALE GENOMIC DNA]</scope>
    <source>
        <strain evidence="2">Cc1.17</strain>
    </source>
</reference>
<keyword evidence="2" id="KW-1185">Reference proteome</keyword>
<proteinExistence type="predicted"/>
<comment type="caution">
    <text evidence="1">The sequence shown here is derived from an EMBL/GenBank/DDBJ whole genome shotgun (WGS) entry which is preliminary data.</text>
</comment>
<name>A0A1S1RAZ7_9ACTN</name>
<evidence type="ECO:0000313" key="2">
    <source>
        <dbReference type="Proteomes" id="UP000179627"/>
    </source>
</evidence>
<protein>
    <submittedName>
        <fullName evidence="1">Uncharacterized protein</fullName>
    </submittedName>
</protein>
<dbReference type="RefSeq" id="WP_071082733.1">
    <property type="nucleotide sequence ID" value="NZ_MBLM01000036.1"/>
</dbReference>
<sequence>MDASSRRRLLAAGALLPLDLLGAGELPGPGGGAVSPSPDLLGHLDDRVARITADYERTPIAVTAARLRRHLPVVRSLLARDSLPPATRLRLHQVVGRLAALWATTRHDTGDTTGAAAAFGEAYQHAAEAGDATLMCWIRLWQSSLARKAGRPADAVELAAAGRALVGPGTPSAARAAAIEARAHGALGARWGVHEAVGRAWNIVGSLTADQHGEPGFSIDTLHVLTLSELSAAAYVELGMSGAASVYTDAAIHHLDLAGVTGLRSMARIAAATAAARRSDLDHAIDLVDEALTISRDRPSSVIAGRARRFVGEARGYVGWHAALDDLDDRLRIWHAPRLTP</sequence>